<keyword evidence="2 4" id="KW-0819">tRNA processing</keyword>
<evidence type="ECO:0000256" key="3">
    <source>
        <dbReference type="ARBA" id="ARBA00023235"/>
    </source>
</evidence>
<dbReference type="InterPro" id="IPR020097">
    <property type="entry name" value="PsdUridine_synth_TruA_a/b_dom"/>
</dbReference>
<dbReference type="NCBIfam" id="TIGR00071">
    <property type="entry name" value="hisT_truA"/>
    <property type="match status" value="1"/>
</dbReference>
<sequence>MKNIMLVIEYDGTNYFGWQRQPKKTTVQGEIEKAIKIISNEEVNLMASGRTDAKVHAFGHVANFHFNGRIPPQNISKALNAILPEDIAIKLSKEVDMDFHSRYSARGKTYIYRIYNSETKSPVERNYSYHVKDELDMDKMIQESKKLLGEHDFIGFSSTNSSIKTTTRRIHDIKISKKDKIIEMEITGNAFLYNMVRIIAGTLVEIGRGRIKVPIDEIIASKNRDMAGPTAPPQGLFLKKVNYLNTKNFDEFIDI</sequence>
<dbReference type="Proteomes" id="UP001314903">
    <property type="component" value="Unassembled WGS sequence"/>
</dbReference>
<evidence type="ECO:0000256" key="4">
    <source>
        <dbReference type="HAMAP-Rule" id="MF_00171"/>
    </source>
</evidence>
<evidence type="ECO:0000313" key="7">
    <source>
        <dbReference type="EMBL" id="MBP2028051.1"/>
    </source>
</evidence>
<comment type="caution">
    <text evidence="7">The sequence shown here is derived from an EMBL/GenBank/DDBJ whole genome shotgun (WGS) entry which is preliminary data.</text>
</comment>
<feature type="domain" description="Pseudouridine synthase I TruA alpha/beta" evidence="6">
    <location>
        <begin position="145"/>
        <end position="243"/>
    </location>
</feature>
<dbReference type="InterPro" id="IPR020103">
    <property type="entry name" value="PsdUridine_synth_cat_dom_sf"/>
</dbReference>
<dbReference type="GO" id="GO:0160147">
    <property type="term" value="F:tRNA pseudouridine(38-40) synthase activity"/>
    <property type="evidence" value="ECO:0007669"/>
    <property type="project" value="UniProtKB-EC"/>
</dbReference>
<feature type="binding site" evidence="4">
    <location>
        <position position="110"/>
    </location>
    <ligand>
        <name>substrate</name>
    </ligand>
</feature>
<keyword evidence="3 4" id="KW-0413">Isomerase</keyword>
<evidence type="ECO:0000313" key="8">
    <source>
        <dbReference type="Proteomes" id="UP001314903"/>
    </source>
</evidence>
<dbReference type="InterPro" id="IPR020094">
    <property type="entry name" value="TruA/RsuA/RluB/E/F_N"/>
</dbReference>
<organism evidence="7 8">
    <name type="scientific">Acetoanaerobium pronyense</name>
    <dbReference type="NCBI Taxonomy" id="1482736"/>
    <lineage>
        <taxon>Bacteria</taxon>
        <taxon>Bacillati</taxon>
        <taxon>Bacillota</taxon>
        <taxon>Clostridia</taxon>
        <taxon>Peptostreptococcales</taxon>
        <taxon>Filifactoraceae</taxon>
        <taxon>Acetoanaerobium</taxon>
    </lineage>
</organism>
<dbReference type="RefSeq" id="WP_209661108.1">
    <property type="nucleotide sequence ID" value="NZ_JAGGLI010000020.1"/>
</dbReference>
<gene>
    <name evidence="4" type="primary">truA</name>
    <name evidence="7" type="ORF">J2Z35_001850</name>
</gene>
<dbReference type="PANTHER" id="PTHR11142">
    <property type="entry name" value="PSEUDOURIDYLATE SYNTHASE"/>
    <property type="match status" value="1"/>
</dbReference>
<keyword evidence="8" id="KW-1185">Reference proteome</keyword>
<dbReference type="InterPro" id="IPR020095">
    <property type="entry name" value="PsdUridine_synth_TruA_C"/>
</dbReference>
<dbReference type="CDD" id="cd02570">
    <property type="entry name" value="PseudoU_synth_EcTruA"/>
    <property type="match status" value="1"/>
</dbReference>
<feature type="domain" description="Pseudouridine synthase I TruA alpha/beta" evidence="6">
    <location>
        <begin position="8"/>
        <end position="104"/>
    </location>
</feature>
<evidence type="ECO:0000256" key="5">
    <source>
        <dbReference type="RuleBase" id="RU003792"/>
    </source>
</evidence>
<dbReference type="PANTHER" id="PTHR11142:SF0">
    <property type="entry name" value="TRNA PSEUDOURIDINE SYNTHASE-LIKE 1"/>
    <property type="match status" value="1"/>
</dbReference>
<comment type="similarity">
    <text evidence="1 4 5">Belongs to the tRNA pseudouridine synthase TruA family.</text>
</comment>
<protein>
    <recommendedName>
        <fullName evidence="4">tRNA pseudouridine synthase A</fullName>
        <ecNumber evidence="4">5.4.99.12</ecNumber>
    </recommendedName>
    <alternativeName>
        <fullName evidence="4">tRNA pseudouridine(38-40) synthase</fullName>
    </alternativeName>
    <alternativeName>
        <fullName evidence="4">tRNA pseudouridylate synthase I</fullName>
    </alternativeName>
    <alternativeName>
        <fullName evidence="4">tRNA-uridine isomerase I</fullName>
    </alternativeName>
</protein>
<reference evidence="7 8" key="1">
    <citation type="submission" date="2021-03" db="EMBL/GenBank/DDBJ databases">
        <title>Genomic Encyclopedia of Type Strains, Phase IV (KMG-IV): sequencing the most valuable type-strain genomes for metagenomic binning, comparative biology and taxonomic classification.</title>
        <authorList>
            <person name="Goeker M."/>
        </authorList>
    </citation>
    <scope>NUCLEOTIDE SEQUENCE [LARGE SCALE GENOMIC DNA]</scope>
    <source>
        <strain evidence="7 8">DSM 27512</strain>
    </source>
</reference>
<comment type="catalytic activity">
    <reaction evidence="4 5">
        <text>uridine(38/39/40) in tRNA = pseudouridine(38/39/40) in tRNA</text>
        <dbReference type="Rhea" id="RHEA:22376"/>
        <dbReference type="Rhea" id="RHEA-COMP:10085"/>
        <dbReference type="Rhea" id="RHEA-COMP:10087"/>
        <dbReference type="ChEBI" id="CHEBI:65314"/>
        <dbReference type="ChEBI" id="CHEBI:65315"/>
        <dbReference type="EC" id="5.4.99.12"/>
    </reaction>
</comment>
<dbReference type="Gene3D" id="3.30.70.580">
    <property type="entry name" value="Pseudouridine synthase I, catalytic domain, N-terminal subdomain"/>
    <property type="match status" value="1"/>
</dbReference>
<evidence type="ECO:0000256" key="2">
    <source>
        <dbReference type="ARBA" id="ARBA00022694"/>
    </source>
</evidence>
<comment type="caution">
    <text evidence="4">Lacks conserved residue(s) required for the propagation of feature annotation.</text>
</comment>
<name>A0ABS4KLM8_9FIRM</name>
<accession>A0ABS4KLM8</accession>
<dbReference type="Gene3D" id="3.30.70.660">
    <property type="entry name" value="Pseudouridine synthase I, catalytic domain, C-terminal subdomain"/>
    <property type="match status" value="1"/>
</dbReference>
<proteinExistence type="inferred from homology"/>
<dbReference type="Pfam" id="PF01416">
    <property type="entry name" value="PseudoU_synth_1"/>
    <property type="match status" value="2"/>
</dbReference>
<dbReference type="SUPFAM" id="SSF55120">
    <property type="entry name" value="Pseudouridine synthase"/>
    <property type="match status" value="1"/>
</dbReference>
<dbReference type="EMBL" id="JAGGLI010000020">
    <property type="protein sequence ID" value="MBP2028051.1"/>
    <property type="molecule type" value="Genomic_DNA"/>
</dbReference>
<feature type="active site" description="Nucleophile" evidence="4">
    <location>
        <position position="52"/>
    </location>
</feature>
<dbReference type="HAMAP" id="MF_00171">
    <property type="entry name" value="TruA"/>
    <property type="match status" value="1"/>
</dbReference>
<evidence type="ECO:0000256" key="1">
    <source>
        <dbReference type="ARBA" id="ARBA00009375"/>
    </source>
</evidence>
<dbReference type="InterPro" id="IPR001406">
    <property type="entry name" value="PsdUridine_synth_TruA"/>
</dbReference>
<dbReference type="EC" id="5.4.99.12" evidence="4"/>
<comment type="function">
    <text evidence="4">Formation of pseudouridine at positions 38, 39 and 40 in the anticodon stem and loop of transfer RNAs.</text>
</comment>
<dbReference type="PIRSF" id="PIRSF001430">
    <property type="entry name" value="tRNA_psdUrid_synth"/>
    <property type="match status" value="1"/>
</dbReference>
<evidence type="ECO:0000259" key="6">
    <source>
        <dbReference type="Pfam" id="PF01416"/>
    </source>
</evidence>
<comment type="subunit">
    <text evidence="4">Homodimer.</text>
</comment>